<dbReference type="EMBL" id="JAPTMU010000013">
    <property type="protein sequence ID" value="KAJ4933110.1"/>
    <property type="molecule type" value="Genomic_DNA"/>
</dbReference>
<feature type="compositionally biased region" description="Low complexity" evidence="1">
    <location>
        <begin position="12"/>
        <end position="38"/>
    </location>
</feature>
<gene>
    <name evidence="2" type="ORF">JOQ06_029946</name>
</gene>
<sequence>MKKFRKVLDGLTTSSPGGTMGSPSSGSAAGTPTAAPTPKEIDIQETLVSENFQMCKGLITARNRGYSNSHPVFININPRGHVCTLGEAGMCVQCWLLPTIRLQHAA</sequence>
<dbReference type="AlphaFoldDB" id="A0AAD6AW26"/>
<keyword evidence="3" id="KW-1185">Reference proteome</keyword>
<dbReference type="Proteomes" id="UP001219934">
    <property type="component" value="Unassembled WGS sequence"/>
</dbReference>
<organism evidence="2 3">
    <name type="scientific">Pogonophryne albipinna</name>
    <dbReference type="NCBI Taxonomy" id="1090488"/>
    <lineage>
        <taxon>Eukaryota</taxon>
        <taxon>Metazoa</taxon>
        <taxon>Chordata</taxon>
        <taxon>Craniata</taxon>
        <taxon>Vertebrata</taxon>
        <taxon>Euteleostomi</taxon>
        <taxon>Actinopterygii</taxon>
        <taxon>Neopterygii</taxon>
        <taxon>Teleostei</taxon>
        <taxon>Neoteleostei</taxon>
        <taxon>Acanthomorphata</taxon>
        <taxon>Eupercaria</taxon>
        <taxon>Perciformes</taxon>
        <taxon>Notothenioidei</taxon>
        <taxon>Pogonophryne</taxon>
    </lineage>
</organism>
<comment type="caution">
    <text evidence="2">The sequence shown here is derived from an EMBL/GenBank/DDBJ whole genome shotgun (WGS) entry which is preliminary data.</text>
</comment>
<evidence type="ECO:0000256" key="1">
    <source>
        <dbReference type="SAM" id="MobiDB-lite"/>
    </source>
</evidence>
<protein>
    <submittedName>
        <fullName evidence="2">Uncharacterized protein</fullName>
    </submittedName>
</protein>
<evidence type="ECO:0000313" key="3">
    <source>
        <dbReference type="Proteomes" id="UP001219934"/>
    </source>
</evidence>
<accession>A0AAD6AW26</accession>
<feature type="region of interest" description="Disordered" evidence="1">
    <location>
        <begin position="1"/>
        <end position="40"/>
    </location>
</feature>
<reference evidence="2" key="1">
    <citation type="submission" date="2022-11" db="EMBL/GenBank/DDBJ databases">
        <title>Chromosome-level genome of Pogonophryne albipinna.</title>
        <authorList>
            <person name="Jo E."/>
        </authorList>
    </citation>
    <scope>NUCLEOTIDE SEQUENCE</scope>
    <source>
        <strain evidence="2">SGF0006</strain>
        <tissue evidence="2">Muscle</tissue>
    </source>
</reference>
<evidence type="ECO:0000313" key="2">
    <source>
        <dbReference type="EMBL" id="KAJ4933110.1"/>
    </source>
</evidence>
<proteinExistence type="predicted"/>
<name>A0AAD6AW26_9TELE</name>